<dbReference type="EMBL" id="AP021906">
    <property type="protein sequence ID" value="BBP92784.1"/>
    <property type="molecule type" value="Genomic_DNA"/>
</dbReference>
<dbReference type="AlphaFoldDB" id="A0A5S9MKP8"/>
<evidence type="ECO:0000259" key="1">
    <source>
        <dbReference type="Pfam" id="PF03721"/>
    </source>
</evidence>
<dbReference type="Proteomes" id="UP000464658">
    <property type="component" value="Chromosome"/>
</dbReference>
<name>A0A5S9MKP8_BACIA</name>
<reference evidence="2 3" key="1">
    <citation type="submission" date="2019-12" db="EMBL/GenBank/DDBJ databases">
        <title>Full genome sequence of a Bacillus safensis strain isolated from commercially available natto in Indonesia.</title>
        <authorList>
            <person name="Yoshida M."/>
            <person name="Uomi M."/>
            <person name="Waturangi D."/>
            <person name="Ekaputri J.J."/>
            <person name="Setiamarga D.H.E."/>
        </authorList>
    </citation>
    <scope>NUCLEOTIDE SEQUENCE [LARGE SCALE GENOMIC DNA]</scope>
    <source>
        <strain evidence="2 3">IDN1</strain>
    </source>
</reference>
<evidence type="ECO:0000313" key="3">
    <source>
        <dbReference type="Proteomes" id="UP000464658"/>
    </source>
</evidence>
<dbReference type="GO" id="GO:0016616">
    <property type="term" value="F:oxidoreductase activity, acting on the CH-OH group of donors, NAD or NADP as acceptor"/>
    <property type="evidence" value="ECO:0007669"/>
    <property type="project" value="InterPro"/>
</dbReference>
<dbReference type="InterPro" id="IPR036291">
    <property type="entry name" value="NAD(P)-bd_dom_sf"/>
</dbReference>
<protein>
    <recommendedName>
        <fullName evidence="1">UDP-glucose/GDP-mannose dehydrogenase N-terminal domain-containing protein</fullName>
    </recommendedName>
</protein>
<dbReference type="Gene3D" id="3.40.50.720">
    <property type="entry name" value="NAD(P)-binding Rossmann-like Domain"/>
    <property type="match status" value="1"/>
</dbReference>
<dbReference type="GO" id="GO:0051287">
    <property type="term" value="F:NAD binding"/>
    <property type="evidence" value="ECO:0007669"/>
    <property type="project" value="InterPro"/>
</dbReference>
<gene>
    <name evidence="2" type="ORF">BsIDN1_64020</name>
</gene>
<accession>A0A5S9MKP8</accession>
<organism evidence="2 3">
    <name type="scientific">Bacillus safensis</name>
    <dbReference type="NCBI Taxonomy" id="561879"/>
    <lineage>
        <taxon>Bacteria</taxon>
        <taxon>Bacillati</taxon>
        <taxon>Bacillota</taxon>
        <taxon>Bacilli</taxon>
        <taxon>Bacillales</taxon>
        <taxon>Bacillaceae</taxon>
        <taxon>Bacillus</taxon>
    </lineage>
</organism>
<dbReference type="InterPro" id="IPR001732">
    <property type="entry name" value="UDP-Glc/GDP-Man_DH_N"/>
</dbReference>
<dbReference type="PANTHER" id="PTHR43750:SF3">
    <property type="entry name" value="UDP-GLUCOSE 6-DEHYDROGENASE TUAD"/>
    <property type="match status" value="1"/>
</dbReference>
<dbReference type="Pfam" id="PF03721">
    <property type="entry name" value="UDPG_MGDP_dh_N"/>
    <property type="match status" value="1"/>
</dbReference>
<dbReference type="PANTHER" id="PTHR43750">
    <property type="entry name" value="UDP-GLUCOSE 6-DEHYDROGENASE TUAD"/>
    <property type="match status" value="1"/>
</dbReference>
<proteinExistence type="predicted"/>
<evidence type="ECO:0000313" key="2">
    <source>
        <dbReference type="EMBL" id="BBP92784.1"/>
    </source>
</evidence>
<sequence length="50" mass="5236">MNIAIAGCGYVGLVTGVCLAEAGHDVACIDIDRRKVMQLKQGNPQCMSQG</sequence>
<dbReference type="SUPFAM" id="SSF51735">
    <property type="entry name" value="NAD(P)-binding Rossmann-fold domains"/>
    <property type="match status" value="1"/>
</dbReference>
<feature type="domain" description="UDP-glucose/GDP-mannose dehydrogenase N-terminal" evidence="1">
    <location>
        <begin position="1"/>
        <end position="47"/>
    </location>
</feature>